<dbReference type="SUPFAM" id="SSF55957">
    <property type="entry name" value="Phosphoglucomutase, C-terminal domain"/>
    <property type="match status" value="1"/>
</dbReference>
<dbReference type="Pfam" id="PF02879">
    <property type="entry name" value="PGM_PMM_II"/>
    <property type="match status" value="1"/>
</dbReference>
<dbReference type="GO" id="GO:0008973">
    <property type="term" value="F:phosphopentomutase activity"/>
    <property type="evidence" value="ECO:0007669"/>
    <property type="project" value="TreeGrafter"/>
</dbReference>
<dbReference type="PANTHER" id="PTHR45745:SF1">
    <property type="entry name" value="PHOSPHOGLUCOMUTASE 2B-RELATED"/>
    <property type="match status" value="1"/>
</dbReference>
<evidence type="ECO:0000259" key="9">
    <source>
        <dbReference type="Pfam" id="PF02879"/>
    </source>
</evidence>
<evidence type="ECO:0000256" key="4">
    <source>
        <dbReference type="ARBA" id="ARBA00022723"/>
    </source>
</evidence>
<dbReference type="AlphaFoldDB" id="A0A381XKW6"/>
<sequence length="473" mass="52371">MTIKFGTDGWRALMPEDFTIENVKLCAQAVCNFMKDRDIWGNGLIIGYDTRLNSNIFAESVAEVAAGNQIPVILCDRPCPTPVLSYNLVSRECGAGVVITASHNSREWNGFKFKLSYGGSASEAIISEIEKYIFEVEKSQNISTMPIETAEKIGMLEKLDPEPAYLNHIAELVDLNRIRNAGLNIAIDSMHGAGSKYLAKLLEGGSSRVEEIRENPDPTFPGMIQPEPIEKNLEPLRKLLSNSNFDVGLATDGDADRLGLTDEEGNYISALHTFALICKHLLENLGLKGPIIKSITMTNMINKLGQLHDVDVIDTPVGFKYLGPVMMEENAIAAGEESGGYGFTGHIPERDGLLSGLMILDMMSVTGLNPSNLLEELEEITGPYHFDRKDIAFNEQDREKKLIRITKPTFEHLGELKVLNTDTRDGLKLHLEENSWALIRFSGTEPLIRLYAEGTSPDQVKKIIENCRMIVDG</sequence>
<evidence type="ECO:0000256" key="2">
    <source>
        <dbReference type="ARBA" id="ARBA00010231"/>
    </source>
</evidence>
<dbReference type="GO" id="GO:0005975">
    <property type="term" value="P:carbohydrate metabolic process"/>
    <property type="evidence" value="ECO:0007669"/>
    <property type="project" value="InterPro"/>
</dbReference>
<dbReference type="PANTHER" id="PTHR45745">
    <property type="entry name" value="PHOSPHOMANNOMUTASE 45A"/>
    <property type="match status" value="1"/>
</dbReference>
<evidence type="ECO:0000256" key="5">
    <source>
        <dbReference type="ARBA" id="ARBA00022842"/>
    </source>
</evidence>
<feature type="domain" description="Alpha-D-phosphohexomutase C-terminal" evidence="7">
    <location>
        <begin position="418"/>
        <end position="465"/>
    </location>
</feature>
<dbReference type="PRINTS" id="PR00509">
    <property type="entry name" value="PGMPMM"/>
</dbReference>
<protein>
    <recommendedName>
        <fullName evidence="12">Phosphomannomutase</fullName>
    </recommendedName>
</protein>
<proteinExistence type="inferred from homology"/>
<dbReference type="GO" id="GO:0046872">
    <property type="term" value="F:metal ion binding"/>
    <property type="evidence" value="ECO:0007669"/>
    <property type="project" value="UniProtKB-KW"/>
</dbReference>
<evidence type="ECO:0000313" key="11">
    <source>
        <dbReference type="EMBL" id="SVA64933.1"/>
    </source>
</evidence>
<dbReference type="Pfam" id="PF02880">
    <property type="entry name" value="PGM_PMM_III"/>
    <property type="match status" value="1"/>
</dbReference>
<keyword evidence="4" id="KW-0479">Metal-binding</keyword>
<name>A0A381XKW6_9ZZZZ</name>
<dbReference type="InterPro" id="IPR005844">
    <property type="entry name" value="A-D-PHexomutase_a/b/a-I"/>
</dbReference>
<dbReference type="EMBL" id="UINC01015415">
    <property type="protein sequence ID" value="SVA64933.1"/>
    <property type="molecule type" value="Genomic_DNA"/>
</dbReference>
<evidence type="ECO:0000259" key="8">
    <source>
        <dbReference type="Pfam" id="PF02878"/>
    </source>
</evidence>
<dbReference type="InterPro" id="IPR036900">
    <property type="entry name" value="A-D-PHexomutase_C_sf"/>
</dbReference>
<evidence type="ECO:0000259" key="10">
    <source>
        <dbReference type="Pfam" id="PF02880"/>
    </source>
</evidence>
<dbReference type="InterPro" id="IPR005846">
    <property type="entry name" value="A-D-PHexomutase_a/b/a-III"/>
</dbReference>
<evidence type="ECO:0008006" key="12">
    <source>
        <dbReference type="Google" id="ProtNLM"/>
    </source>
</evidence>
<dbReference type="Pfam" id="PF00408">
    <property type="entry name" value="PGM_PMM_IV"/>
    <property type="match status" value="1"/>
</dbReference>
<dbReference type="Pfam" id="PF02878">
    <property type="entry name" value="PGM_PMM_I"/>
    <property type="match status" value="1"/>
</dbReference>
<dbReference type="InterPro" id="IPR005845">
    <property type="entry name" value="A-D-PHexomutase_a/b/a-II"/>
</dbReference>
<comment type="cofactor">
    <cofactor evidence="1">
        <name>Mg(2+)</name>
        <dbReference type="ChEBI" id="CHEBI:18420"/>
    </cofactor>
</comment>
<feature type="domain" description="Alpha-D-phosphohexomutase alpha/beta/alpha" evidence="10">
    <location>
        <begin position="272"/>
        <end position="377"/>
    </location>
</feature>
<evidence type="ECO:0000259" key="7">
    <source>
        <dbReference type="Pfam" id="PF00408"/>
    </source>
</evidence>
<evidence type="ECO:0000256" key="1">
    <source>
        <dbReference type="ARBA" id="ARBA00001946"/>
    </source>
</evidence>
<dbReference type="CDD" id="cd05800">
    <property type="entry name" value="PGM_like2"/>
    <property type="match status" value="1"/>
</dbReference>
<organism evidence="11">
    <name type="scientific">marine metagenome</name>
    <dbReference type="NCBI Taxonomy" id="408172"/>
    <lineage>
        <taxon>unclassified sequences</taxon>
        <taxon>metagenomes</taxon>
        <taxon>ecological metagenomes</taxon>
    </lineage>
</organism>
<dbReference type="InterPro" id="IPR005843">
    <property type="entry name" value="A-D-PHexomutase_C"/>
</dbReference>
<dbReference type="Gene3D" id="3.40.120.10">
    <property type="entry name" value="Alpha-D-Glucose-1,6-Bisphosphate, subunit A, domain 3"/>
    <property type="match status" value="3"/>
</dbReference>
<feature type="domain" description="Alpha-D-phosphohexomutase alpha/beta/alpha" evidence="8">
    <location>
        <begin position="3"/>
        <end position="138"/>
    </location>
</feature>
<dbReference type="SUPFAM" id="SSF53738">
    <property type="entry name" value="Phosphoglucomutase, first 3 domains"/>
    <property type="match status" value="2"/>
</dbReference>
<dbReference type="InterPro" id="IPR016055">
    <property type="entry name" value="A-D-PHexomutase_a/b/a-I/II/III"/>
</dbReference>
<dbReference type="InterPro" id="IPR005841">
    <property type="entry name" value="Alpha-D-phosphohexomutase_SF"/>
</dbReference>
<keyword evidence="5" id="KW-0460">Magnesium</keyword>
<feature type="domain" description="Alpha-D-phosphohexomutase alpha/beta/alpha" evidence="9">
    <location>
        <begin position="164"/>
        <end position="265"/>
    </location>
</feature>
<reference evidence="11" key="1">
    <citation type="submission" date="2018-05" db="EMBL/GenBank/DDBJ databases">
        <authorList>
            <person name="Lanie J.A."/>
            <person name="Ng W.-L."/>
            <person name="Kazmierczak K.M."/>
            <person name="Andrzejewski T.M."/>
            <person name="Davidsen T.M."/>
            <person name="Wayne K.J."/>
            <person name="Tettelin H."/>
            <person name="Glass J.I."/>
            <person name="Rusch D."/>
            <person name="Podicherti R."/>
            <person name="Tsui H.-C.T."/>
            <person name="Winkler M.E."/>
        </authorList>
    </citation>
    <scope>NUCLEOTIDE SEQUENCE</scope>
</reference>
<dbReference type="Gene3D" id="3.30.310.50">
    <property type="entry name" value="Alpha-D-phosphohexomutase, C-terminal domain"/>
    <property type="match status" value="1"/>
</dbReference>
<keyword evidence="3" id="KW-0597">Phosphoprotein</keyword>
<evidence type="ECO:0000256" key="6">
    <source>
        <dbReference type="ARBA" id="ARBA00023235"/>
    </source>
</evidence>
<gene>
    <name evidence="11" type="ORF">METZ01_LOCUS117787</name>
</gene>
<dbReference type="GO" id="GO:0006166">
    <property type="term" value="P:purine ribonucleoside salvage"/>
    <property type="evidence" value="ECO:0007669"/>
    <property type="project" value="TreeGrafter"/>
</dbReference>
<keyword evidence="6" id="KW-0413">Isomerase</keyword>
<accession>A0A381XKW6</accession>
<evidence type="ECO:0000256" key="3">
    <source>
        <dbReference type="ARBA" id="ARBA00022553"/>
    </source>
</evidence>
<comment type="similarity">
    <text evidence="2">Belongs to the phosphohexose mutase family.</text>
</comment>